<organism evidence="4 5">
    <name type="scientific">Daphnia magna</name>
    <dbReference type="NCBI Taxonomy" id="35525"/>
    <lineage>
        <taxon>Eukaryota</taxon>
        <taxon>Metazoa</taxon>
        <taxon>Ecdysozoa</taxon>
        <taxon>Arthropoda</taxon>
        <taxon>Crustacea</taxon>
        <taxon>Branchiopoda</taxon>
        <taxon>Diplostraca</taxon>
        <taxon>Cladocera</taxon>
        <taxon>Anomopoda</taxon>
        <taxon>Daphniidae</taxon>
        <taxon>Daphnia</taxon>
    </lineage>
</organism>
<dbReference type="STRING" id="35525.A0A162SD93"/>
<dbReference type="GO" id="GO:0005694">
    <property type="term" value="C:chromosome"/>
    <property type="evidence" value="ECO:0007669"/>
    <property type="project" value="TreeGrafter"/>
</dbReference>
<dbReference type="InterPro" id="IPR027417">
    <property type="entry name" value="P-loop_NTPase"/>
</dbReference>
<evidence type="ECO:0000256" key="1">
    <source>
        <dbReference type="ARBA" id="ARBA00005446"/>
    </source>
</evidence>
<sequence>MLAKEAAQLILLEHPNVVKCLGVCYEKSCLVLALAKKKVTVEDESYTVHSLRQLIDVLTPTLFILKLKYEAIFQIASGLQYLHSQKVYHCDMKSANVLVHDQSCDNSDWTFWLCYVGETHMEKNTKITCSLVHLEYQYPWASVYRMGKAESISTLIIEAVKRCERPQICEEVAGSSLANLMISMWDQNPNLKPDAAHIIAKIEQFMATNVPSDDVIQNASRLPIQNTSMFRPGAASPLKYAVAKRSSIINATRLEIPKRRLFADQGISSSVDETGRGDVAMTKSVPSGSDKHTDNLAVKSFEDNPSVQQKDVSAINSSGVKESSELIRATATTTSQNNDENRYDVYSSRPTVSCFEDNPSVQQKDVSAINSSVVEESSELIRATATTTSQNNDENRYDVYSSGPSEASTNLIAPAVITNTVNEYQHSSEQELVWQGYASKYLNAKFQLKPFQLEAIRTFKSKNDCIVIQATGSGKSTCFHIPALMLKDDQYGLVIVPTITLGENHLQTLQDIKIASAFFKSTTEQHDYKMAFDSSVKDAERTSVLIMMPEFLFGSKNHTGLIDRIESLLTVCDLFPRQLTGHTRTGETSLGRTGQQVAVSKFENTAFA</sequence>
<dbReference type="Proteomes" id="UP000076858">
    <property type="component" value="Unassembled WGS sequence"/>
</dbReference>
<dbReference type="Pfam" id="PF00069">
    <property type="entry name" value="Pkinase"/>
    <property type="match status" value="1"/>
</dbReference>
<accession>A0A162SD93</accession>
<dbReference type="InterPro" id="IPR008271">
    <property type="entry name" value="Ser/Thr_kinase_AS"/>
</dbReference>
<dbReference type="GO" id="GO:0004713">
    <property type="term" value="F:protein tyrosine kinase activity"/>
    <property type="evidence" value="ECO:0007669"/>
    <property type="project" value="InterPro"/>
</dbReference>
<dbReference type="Pfam" id="PF00270">
    <property type="entry name" value="DEAD"/>
    <property type="match status" value="1"/>
</dbReference>
<name>A0A162SD93_9CRUS</name>
<evidence type="ECO:0000313" key="4">
    <source>
        <dbReference type="EMBL" id="KZS21196.1"/>
    </source>
</evidence>
<dbReference type="SUPFAM" id="SSF56112">
    <property type="entry name" value="Protein kinase-like (PK-like)"/>
    <property type="match status" value="1"/>
</dbReference>
<dbReference type="GO" id="GO:0005634">
    <property type="term" value="C:nucleus"/>
    <property type="evidence" value="ECO:0007669"/>
    <property type="project" value="TreeGrafter"/>
</dbReference>
<keyword evidence="5" id="KW-1185">Reference proteome</keyword>
<protein>
    <recommendedName>
        <fullName evidence="3">Protein kinase domain-containing protein</fullName>
    </recommendedName>
</protein>
<dbReference type="InterPro" id="IPR020635">
    <property type="entry name" value="Tyr_kinase_cat_dom"/>
</dbReference>
<feature type="compositionally biased region" description="Polar residues" evidence="2">
    <location>
        <begin position="303"/>
        <end position="321"/>
    </location>
</feature>
<dbReference type="GO" id="GO:0005524">
    <property type="term" value="F:ATP binding"/>
    <property type="evidence" value="ECO:0007669"/>
    <property type="project" value="InterPro"/>
</dbReference>
<evidence type="ECO:0000259" key="3">
    <source>
        <dbReference type="PROSITE" id="PS50011"/>
    </source>
</evidence>
<dbReference type="GO" id="GO:0009378">
    <property type="term" value="F:four-way junction helicase activity"/>
    <property type="evidence" value="ECO:0007669"/>
    <property type="project" value="TreeGrafter"/>
</dbReference>
<dbReference type="AlphaFoldDB" id="A0A162SD93"/>
<dbReference type="Gene3D" id="3.40.50.300">
    <property type="entry name" value="P-loop containing nucleotide triphosphate hydrolases"/>
    <property type="match status" value="1"/>
</dbReference>
<dbReference type="GO" id="GO:0005737">
    <property type="term" value="C:cytoplasm"/>
    <property type="evidence" value="ECO:0007669"/>
    <property type="project" value="TreeGrafter"/>
</dbReference>
<dbReference type="PROSITE" id="PS00108">
    <property type="entry name" value="PROTEIN_KINASE_ST"/>
    <property type="match status" value="1"/>
</dbReference>
<evidence type="ECO:0000313" key="5">
    <source>
        <dbReference type="Proteomes" id="UP000076858"/>
    </source>
</evidence>
<dbReference type="GO" id="GO:0043138">
    <property type="term" value="F:3'-5' DNA helicase activity"/>
    <property type="evidence" value="ECO:0007669"/>
    <property type="project" value="TreeGrafter"/>
</dbReference>
<proteinExistence type="inferred from homology"/>
<dbReference type="PANTHER" id="PTHR13710">
    <property type="entry name" value="DNA HELICASE RECQ FAMILY MEMBER"/>
    <property type="match status" value="1"/>
</dbReference>
<feature type="region of interest" description="Disordered" evidence="2">
    <location>
        <begin position="384"/>
        <end position="405"/>
    </location>
</feature>
<dbReference type="SUPFAM" id="SSF52540">
    <property type="entry name" value="P-loop containing nucleoside triphosphate hydrolases"/>
    <property type="match status" value="1"/>
</dbReference>
<dbReference type="PANTHER" id="PTHR13710:SF147">
    <property type="entry name" value="DNA HELICASE"/>
    <property type="match status" value="1"/>
</dbReference>
<dbReference type="PROSITE" id="PS50011">
    <property type="entry name" value="PROTEIN_KINASE_DOM"/>
    <property type="match status" value="1"/>
</dbReference>
<comment type="caution">
    <text evidence="4">The sequence shown here is derived from an EMBL/GenBank/DDBJ whole genome shotgun (WGS) entry which is preliminary data.</text>
</comment>
<dbReference type="InterPro" id="IPR000719">
    <property type="entry name" value="Prot_kinase_dom"/>
</dbReference>
<feature type="region of interest" description="Disordered" evidence="2">
    <location>
        <begin position="267"/>
        <end position="322"/>
    </location>
</feature>
<dbReference type="SMART" id="SM00219">
    <property type="entry name" value="TyrKc"/>
    <property type="match status" value="1"/>
</dbReference>
<dbReference type="InterPro" id="IPR011009">
    <property type="entry name" value="Kinase-like_dom_sf"/>
</dbReference>
<dbReference type="GO" id="GO:0003676">
    <property type="term" value="F:nucleic acid binding"/>
    <property type="evidence" value="ECO:0007669"/>
    <property type="project" value="InterPro"/>
</dbReference>
<dbReference type="Gene3D" id="1.10.510.10">
    <property type="entry name" value="Transferase(Phosphotransferase) domain 1"/>
    <property type="match status" value="1"/>
</dbReference>
<feature type="domain" description="Protein kinase" evidence="3">
    <location>
        <begin position="1"/>
        <end position="275"/>
    </location>
</feature>
<dbReference type="EMBL" id="LRGB01000052">
    <property type="protein sequence ID" value="KZS21196.1"/>
    <property type="molecule type" value="Genomic_DNA"/>
</dbReference>
<dbReference type="InterPro" id="IPR011545">
    <property type="entry name" value="DEAD/DEAH_box_helicase_dom"/>
</dbReference>
<dbReference type="GO" id="GO:0000724">
    <property type="term" value="P:double-strand break repair via homologous recombination"/>
    <property type="evidence" value="ECO:0007669"/>
    <property type="project" value="TreeGrafter"/>
</dbReference>
<comment type="similarity">
    <text evidence="1">Belongs to the helicase family. RecQ subfamily.</text>
</comment>
<gene>
    <name evidence="4" type="ORF">APZ42_011925</name>
</gene>
<reference evidence="4 5" key="1">
    <citation type="submission" date="2016-03" db="EMBL/GenBank/DDBJ databases">
        <title>EvidentialGene: Evidence-directed Construction of Genes on Genomes.</title>
        <authorList>
            <person name="Gilbert D.G."/>
            <person name="Choi J.-H."/>
            <person name="Mockaitis K."/>
            <person name="Colbourne J."/>
            <person name="Pfrender M."/>
        </authorList>
    </citation>
    <scope>NUCLEOTIDE SEQUENCE [LARGE SCALE GENOMIC DNA]</scope>
    <source>
        <strain evidence="4 5">Xinb3</strain>
        <tissue evidence="4">Complete organism</tissue>
    </source>
</reference>
<evidence type="ECO:0000256" key="2">
    <source>
        <dbReference type="SAM" id="MobiDB-lite"/>
    </source>
</evidence>
<dbReference type="OrthoDB" id="5985011at2759"/>